<feature type="compositionally biased region" description="Gly residues" evidence="1">
    <location>
        <begin position="190"/>
        <end position="208"/>
    </location>
</feature>
<organism evidence="3 4">
    <name type="scientific">Actinomadura keratinilytica</name>
    <dbReference type="NCBI Taxonomy" id="547461"/>
    <lineage>
        <taxon>Bacteria</taxon>
        <taxon>Bacillati</taxon>
        <taxon>Actinomycetota</taxon>
        <taxon>Actinomycetes</taxon>
        <taxon>Streptosporangiales</taxon>
        <taxon>Thermomonosporaceae</taxon>
        <taxon>Actinomadura</taxon>
    </lineage>
</organism>
<dbReference type="EMBL" id="BAABDO010000018">
    <property type="protein sequence ID" value="GAA4135657.1"/>
    <property type="molecule type" value="Genomic_DNA"/>
</dbReference>
<proteinExistence type="predicted"/>
<protein>
    <recommendedName>
        <fullName evidence="2">YbaK/aminoacyl-tRNA synthetase-associated domain-containing protein</fullName>
    </recommendedName>
</protein>
<dbReference type="Proteomes" id="UP001500266">
    <property type="component" value="Unassembled WGS sequence"/>
</dbReference>
<dbReference type="Gene3D" id="3.90.960.10">
    <property type="entry name" value="YbaK/aminoacyl-tRNA synthetase-associated domain"/>
    <property type="match status" value="1"/>
</dbReference>
<comment type="caution">
    <text evidence="3">The sequence shown here is derived from an EMBL/GenBank/DDBJ whole genome shotgun (WGS) entry which is preliminary data.</text>
</comment>
<dbReference type="RefSeq" id="WP_345019429.1">
    <property type="nucleotide sequence ID" value="NZ_BAABDO010000018.1"/>
</dbReference>
<feature type="domain" description="YbaK/aminoacyl-tRNA synthetase-associated" evidence="2">
    <location>
        <begin position="51"/>
        <end position="167"/>
    </location>
</feature>
<reference evidence="4" key="1">
    <citation type="journal article" date="2019" name="Int. J. Syst. Evol. Microbiol.">
        <title>The Global Catalogue of Microorganisms (GCM) 10K type strain sequencing project: providing services to taxonomists for standard genome sequencing and annotation.</title>
        <authorList>
            <consortium name="The Broad Institute Genomics Platform"/>
            <consortium name="The Broad Institute Genome Sequencing Center for Infectious Disease"/>
            <person name="Wu L."/>
            <person name="Ma J."/>
        </authorList>
    </citation>
    <scope>NUCLEOTIDE SEQUENCE [LARGE SCALE GENOMIC DNA]</scope>
    <source>
        <strain evidence="4">JCM 17316</strain>
    </source>
</reference>
<keyword evidence="4" id="KW-1185">Reference proteome</keyword>
<feature type="region of interest" description="Disordered" evidence="1">
    <location>
        <begin position="178"/>
        <end position="208"/>
    </location>
</feature>
<dbReference type="Pfam" id="PF04073">
    <property type="entry name" value="tRNA_edit"/>
    <property type="match status" value="1"/>
</dbReference>
<evidence type="ECO:0000313" key="3">
    <source>
        <dbReference type="EMBL" id="GAA4135657.1"/>
    </source>
</evidence>
<evidence type="ECO:0000256" key="1">
    <source>
        <dbReference type="SAM" id="MobiDB-lite"/>
    </source>
</evidence>
<dbReference type="InterPro" id="IPR036754">
    <property type="entry name" value="YbaK/aa-tRNA-synt-asso_dom_sf"/>
</dbReference>
<feature type="compositionally biased region" description="Low complexity" evidence="1">
    <location>
        <begin position="178"/>
        <end position="189"/>
    </location>
</feature>
<name>A0ABP7YFW4_9ACTN</name>
<accession>A0ABP7YFW4</accession>
<dbReference type="SUPFAM" id="SSF55826">
    <property type="entry name" value="YbaK/ProRS associated domain"/>
    <property type="match status" value="1"/>
</dbReference>
<dbReference type="InterPro" id="IPR007214">
    <property type="entry name" value="YbaK/aa-tRNA-synth-assoc-dom"/>
</dbReference>
<evidence type="ECO:0000313" key="4">
    <source>
        <dbReference type="Proteomes" id="UP001500266"/>
    </source>
</evidence>
<gene>
    <name evidence="3" type="ORF">GCM10022416_18560</name>
</gene>
<evidence type="ECO:0000259" key="2">
    <source>
        <dbReference type="Pfam" id="PF04073"/>
    </source>
</evidence>
<sequence length="208" mass="21408">MSDPRTDDRDAAAPAGGGGGSAYDRLIGLLEAGGARYRLIDHEPEGRTDLVSAMRGNDPAQAAKCIVVMVKLDKKTRRHVLAVVPGDRRVDLGAVKRLLGGGYAGFASAETAERLAGSVSGTILPFSFHPDLELVADPALLEHAEIFFNAARLDRSMALDTADYRRLARPRLAAIAQPPAAPAAGSANGSAGGSAGGPAGGSRDGQRA</sequence>